<evidence type="ECO:0000259" key="3">
    <source>
        <dbReference type="PROSITE" id="PS51272"/>
    </source>
</evidence>
<gene>
    <name evidence="4" type="ORF">BTO28_13735</name>
</gene>
<dbReference type="EMBL" id="MSFI01000024">
    <property type="protein sequence ID" value="OMP66177.1"/>
    <property type="molecule type" value="Genomic_DNA"/>
</dbReference>
<feature type="domain" description="SLH" evidence="3">
    <location>
        <begin position="142"/>
        <end position="205"/>
    </location>
</feature>
<dbReference type="InterPro" id="IPR051465">
    <property type="entry name" value="Cell_Envelope_Struct_Comp"/>
</dbReference>
<dbReference type="InterPro" id="IPR001119">
    <property type="entry name" value="SLH_dom"/>
</dbReference>
<protein>
    <recommendedName>
        <fullName evidence="3">SLH domain-containing protein</fullName>
    </recommendedName>
</protein>
<keyword evidence="1 2" id="KW-0732">Signal</keyword>
<accession>A0A1V2A5G3</accession>
<sequence length="528" mass="58149">MNKFARLVAATSFCVSFLFSSSVSSAATFKDVTSFKQEIEYLAEKGVINGFNDQTFRSHLPIKRVHAVQMIIRALKPPLENVPDPGFTDVKPTDAGFKEIAAAVQLGIISGKNASTFDPTGNLTRAEMSKILSNAYELGGMYPKGFTDVNPAYWAYPYISSLAANNITVGYPDGSFKPGKTIDRGQFSAFMARILEPSFQPYNPGIADTLLEAALHVQPTDYEQHPAEPVIYYLDPQANEVTALNYETYEESSIKLPLPAERMTFANGKLYVTLLKGTHQHVWDEADQKGAFAVIDTSLFTLSKVVDITLDPYDIAADDNGIVYISGGSDQHTSLISVDSQTGEELSKQGITYRSLIQMHPSQNRLYAITTSVSPRDTASYRITGGKLEAAIDSPYHGDYPLSPDITMSPDGKYLFNQSGHIFTLSETPSADMIYFTSLKKSFTSLAFDVNYGELYAAYGSDFVQAYDYDTLGASYQLKTYGNVQKMFYDSNHHRLILFTKVKLAGTNAPLTGIENIYFDVSDAATSE</sequence>
<dbReference type="SUPFAM" id="SSF50969">
    <property type="entry name" value="YVTN repeat-like/Quinoprotein amine dehydrogenase"/>
    <property type="match status" value="1"/>
</dbReference>
<dbReference type="PROSITE" id="PS51272">
    <property type="entry name" value="SLH"/>
    <property type="match status" value="3"/>
</dbReference>
<feature type="signal peptide" evidence="2">
    <location>
        <begin position="1"/>
        <end position="26"/>
    </location>
</feature>
<keyword evidence="5" id="KW-1185">Reference proteome</keyword>
<comment type="caution">
    <text evidence="4">The sequence shown here is derived from an EMBL/GenBank/DDBJ whole genome shotgun (WGS) entry which is preliminary data.</text>
</comment>
<evidence type="ECO:0000313" key="4">
    <source>
        <dbReference type="EMBL" id="OMP66177.1"/>
    </source>
</evidence>
<dbReference type="STRING" id="1714355.BTO28_13735"/>
<name>A0A1V2A5G3_9BACI</name>
<dbReference type="Pfam" id="PF00395">
    <property type="entry name" value="SLH"/>
    <property type="match status" value="3"/>
</dbReference>
<dbReference type="AlphaFoldDB" id="A0A1V2A5G3"/>
<organism evidence="4 5">
    <name type="scientific">Domibacillus epiphyticus</name>
    <dbReference type="NCBI Taxonomy" id="1714355"/>
    <lineage>
        <taxon>Bacteria</taxon>
        <taxon>Bacillati</taxon>
        <taxon>Bacillota</taxon>
        <taxon>Bacilli</taxon>
        <taxon>Bacillales</taxon>
        <taxon>Bacillaceae</taxon>
        <taxon>Domibacillus</taxon>
    </lineage>
</organism>
<evidence type="ECO:0000256" key="1">
    <source>
        <dbReference type="ARBA" id="ARBA00022729"/>
    </source>
</evidence>
<dbReference type="Proteomes" id="UP000188613">
    <property type="component" value="Unassembled WGS sequence"/>
</dbReference>
<dbReference type="Gene3D" id="2.130.10.10">
    <property type="entry name" value="YVTN repeat-like/Quinoprotein amine dehydrogenase"/>
    <property type="match status" value="1"/>
</dbReference>
<reference evidence="4 5" key="1">
    <citation type="submission" date="2016-12" db="EMBL/GenBank/DDBJ databases">
        <title>Domibacillus sp. SAB 38T whole genome sequencing.</title>
        <authorList>
            <person name="Verma A."/>
            <person name="Ojha A.K."/>
            <person name="Krishnamurthi S."/>
        </authorList>
    </citation>
    <scope>NUCLEOTIDE SEQUENCE [LARGE SCALE GENOMIC DNA]</scope>
    <source>
        <strain evidence="4 5">SAB 38</strain>
    </source>
</reference>
<dbReference type="PANTHER" id="PTHR43308:SF5">
    <property type="entry name" value="S-LAYER PROTEIN _ PEPTIDOGLYCAN ENDO-BETA-N-ACETYLGLUCOSAMINIDASE"/>
    <property type="match status" value="1"/>
</dbReference>
<dbReference type="RefSeq" id="WP_076767236.1">
    <property type="nucleotide sequence ID" value="NZ_MSFI01000024.1"/>
</dbReference>
<dbReference type="PANTHER" id="PTHR43308">
    <property type="entry name" value="OUTER MEMBRANE PROTEIN ALPHA-RELATED"/>
    <property type="match status" value="1"/>
</dbReference>
<evidence type="ECO:0000256" key="2">
    <source>
        <dbReference type="SAM" id="SignalP"/>
    </source>
</evidence>
<feature type="domain" description="SLH" evidence="3">
    <location>
        <begin position="83"/>
        <end position="141"/>
    </location>
</feature>
<feature type="domain" description="SLH" evidence="3">
    <location>
        <begin position="22"/>
        <end position="82"/>
    </location>
</feature>
<dbReference type="InterPro" id="IPR015943">
    <property type="entry name" value="WD40/YVTN_repeat-like_dom_sf"/>
</dbReference>
<feature type="chain" id="PRO_5012956912" description="SLH domain-containing protein" evidence="2">
    <location>
        <begin position="27"/>
        <end position="528"/>
    </location>
</feature>
<proteinExistence type="predicted"/>
<evidence type="ECO:0000313" key="5">
    <source>
        <dbReference type="Proteomes" id="UP000188613"/>
    </source>
</evidence>
<dbReference type="OrthoDB" id="185675at2"/>
<dbReference type="InterPro" id="IPR011044">
    <property type="entry name" value="Quino_amine_DH_bsu"/>
</dbReference>